<keyword evidence="2" id="KW-1185">Reference proteome</keyword>
<dbReference type="Proteomes" id="UP000325081">
    <property type="component" value="Unassembled WGS sequence"/>
</dbReference>
<proteinExistence type="predicted"/>
<organism evidence="1 2">
    <name type="scientific">Striga asiatica</name>
    <name type="common">Asiatic witchweed</name>
    <name type="synonym">Buchnera asiatica</name>
    <dbReference type="NCBI Taxonomy" id="4170"/>
    <lineage>
        <taxon>Eukaryota</taxon>
        <taxon>Viridiplantae</taxon>
        <taxon>Streptophyta</taxon>
        <taxon>Embryophyta</taxon>
        <taxon>Tracheophyta</taxon>
        <taxon>Spermatophyta</taxon>
        <taxon>Magnoliopsida</taxon>
        <taxon>eudicotyledons</taxon>
        <taxon>Gunneridae</taxon>
        <taxon>Pentapetalae</taxon>
        <taxon>asterids</taxon>
        <taxon>lamiids</taxon>
        <taxon>Lamiales</taxon>
        <taxon>Orobanchaceae</taxon>
        <taxon>Buchnereae</taxon>
        <taxon>Striga</taxon>
    </lineage>
</organism>
<sequence>MVCLPNPPPDGFPGGGGQRVAAVGADKDRVGEDVRRASKSGQLHLLEDGFCPFEEIDSAESLNYRVVGSDVRRAVELLHLVEGGEGLGFDEAGHDGGGDEVAILVSPPQHVLEEIPEKVHSTAFGEDDRHLAAGPLIVPEVEPVLDPVQELERLLEAEIQELGVSVGRGLGSLFCDWLFLA</sequence>
<gene>
    <name evidence="1" type="ORF">STAS_07358</name>
</gene>
<evidence type="ECO:0000313" key="2">
    <source>
        <dbReference type="Proteomes" id="UP000325081"/>
    </source>
</evidence>
<comment type="caution">
    <text evidence="1">The sequence shown here is derived from an EMBL/GenBank/DDBJ whole genome shotgun (WGS) entry which is preliminary data.</text>
</comment>
<dbReference type="EMBL" id="BKCP01004450">
    <property type="protein sequence ID" value="GER31354.1"/>
    <property type="molecule type" value="Genomic_DNA"/>
</dbReference>
<dbReference type="AlphaFoldDB" id="A0A5A7PF72"/>
<name>A0A5A7PF72_STRAF</name>
<evidence type="ECO:0000313" key="1">
    <source>
        <dbReference type="EMBL" id="GER31354.1"/>
    </source>
</evidence>
<accession>A0A5A7PF72</accession>
<protein>
    <submittedName>
        <fullName evidence="1">SBP (S-ribonuclease binding protein) family protein</fullName>
    </submittedName>
</protein>
<reference evidence="2" key="1">
    <citation type="journal article" date="2019" name="Curr. Biol.">
        <title>Genome Sequence of Striga asiatica Provides Insight into the Evolution of Plant Parasitism.</title>
        <authorList>
            <person name="Yoshida S."/>
            <person name="Kim S."/>
            <person name="Wafula E.K."/>
            <person name="Tanskanen J."/>
            <person name="Kim Y.M."/>
            <person name="Honaas L."/>
            <person name="Yang Z."/>
            <person name="Spallek T."/>
            <person name="Conn C.E."/>
            <person name="Ichihashi Y."/>
            <person name="Cheong K."/>
            <person name="Cui S."/>
            <person name="Der J.P."/>
            <person name="Gundlach H."/>
            <person name="Jiao Y."/>
            <person name="Hori C."/>
            <person name="Ishida J.K."/>
            <person name="Kasahara H."/>
            <person name="Kiba T."/>
            <person name="Kim M.S."/>
            <person name="Koo N."/>
            <person name="Laohavisit A."/>
            <person name="Lee Y.H."/>
            <person name="Lumba S."/>
            <person name="McCourt P."/>
            <person name="Mortimer J.C."/>
            <person name="Mutuku J.M."/>
            <person name="Nomura T."/>
            <person name="Sasaki-Sekimoto Y."/>
            <person name="Seto Y."/>
            <person name="Wang Y."/>
            <person name="Wakatake T."/>
            <person name="Sakakibara H."/>
            <person name="Demura T."/>
            <person name="Yamaguchi S."/>
            <person name="Yoneyama K."/>
            <person name="Manabe R.I."/>
            <person name="Nelson D.C."/>
            <person name="Schulman A.H."/>
            <person name="Timko M.P."/>
            <person name="dePamphilis C.W."/>
            <person name="Choi D."/>
            <person name="Shirasu K."/>
        </authorList>
    </citation>
    <scope>NUCLEOTIDE SEQUENCE [LARGE SCALE GENOMIC DNA]</scope>
    <source>
        <strain evidence="2">cv. UVA1</strain>
    </source>
</reference>